<proteinExistence type="predicted"/>
<keyword evidence="1" id="KW-0812">Transmembrane</keyword>
<sequence length="428" mass="44716">MKNRNGFGLLTIVFIILVFSVLAIGLVSFMVSETNVTVKEYHYTKAFHVAQAGQNFAAQHLAAYPDWIVDMGLPLARSFAGGTFAISSTQESGDQITIVSVGLVTREGKTYSSTISAAYSISAGSGLTHNFDYALYSGPAGGGATLRIQGSAQIFGDFYYNGPIRLGGSASQQGGTIYSTSLVLDGTATYDSWEAATPVDMPIWDNTSYEAILATSTQSASSTLALGWGNVLNLAGGVHIYRDITIGWGATVNGPGTLVATGNPSGNGDINLNYGAGIGAGVRFVAERDFTYSGGSNLTIPIEVYVKRNLIVTNNLTVPSGSILYSKGTGARAIETGGTINASMLVPYGGLYMNYGTLRGLIYSSSLRTANSGEIRGAMVCYSPSTIQGSLQIYYDAAYLPDSIVGLGGTGSVEGEAGIAVGNWQEVY</sequence>
<dbReference type="Proteomes" id="UP000176938">
    <property type="component" value="Unassembled WGS sequence"/>
</dbReference>
<name>A0A1F4RGA0_UNCSA</name>
<evidence type="ECO:0000313" key="2">
    <source>
        <dbReference type="EMBL" id="OGC07219.1"/>
    </source>
</evidence>
<organism evidence="2 3">
    <name type="scientific">candidate division WOR-1 bacterium RIFCSPLOWO2_02_FULL_46_20</name>
    <dbReference type="NCBI Taxonomy" id="1802567"/>
    <lineage>
        <taxon>Bacteria</taxon>
        <taxon>Bacillati</taxon>
        <taxon>Saganbacteria</taxon>
    </lineage>
</organism>
<keyword evidence="1" id="KW-1133">Transmembrane helix</keyword>
<evidence type="ECO:0000313" key="3">
    <source>
        <dbReference type="Proteomes" id="UP000176938"/>
    </source>
</evidence>
<dbReference type="AlphaFoldDB" id="A0A1F4RGA0"/>
<accession>A0A1F4RGA0</accession>
<protein>
    <recommendedName>
        <fullName evidence="4">Type 4 fimbrial biogenesis protein PilX N-terminal domain-containing protein</fullName>
    </recommendedName>
</protein>
<evidence type="ECO:0000256" key="1">
    <source>
        <dbReference type="SAM" id="Phobius"/>
    </source>
</evidence>
<dbReference type="EMBL" id="METP01000007">
    <property type="protein sequence ID" value="OGC07219.1"/>
    <property type="molecule type" value="Genomic_DNA"/>
</dbReference>
<keyword evidence="1" id="KW-0472">Membrane</keyword>
<gene>
    <name evidence="2" type="ORF">A3H38_03320</name>
</gene>
<feature type="transmembrane region" description="Helical" evidence="1">
    <location>
        <begin position="7"/>
        <end position="31"/>
    </location>
</feature>
<reference evidence="2 3" key="1">
    <citation type="journal article" date="2016" name="Nat. Commun.">
        <title>Thousands of microbial genomes shed light on interconnected biogeochemical processes in an aquifer system.</title>
        <authorList>
            <person name="Anantharaman K."/>
            <person name="Brown C.T."/>
            <person name="Hug L.A."/>
            <person name="Sharon I."/>
            <person name="Castelle C.J."/>
            <person name="Probst A.J."/>
            <person name="Thomas B.C."/>
            <person name="Singh A."/>
            <person name="Wilkins M.J."/>
            <person name="Karaoz U."/>
            <person name="Brodie E.L."/>
            <person name="Williams K.H."/>
            <person name="Hubbard S.S."/>
            <person name="Banfield J.F."/>
        </authorList>
    </citation>
    <scope>NUCLEOTIDE SEQUENCE [LARGE SCALE GENOMIC DNA]</scope>
</reference>
<comment type="caution">
    <text evidence="2">The sequence shown here is derived from an EMBL/GenBank/DDBJ whole genome shotgun (WGS) entry which is preliminary data.</text>
</comment>
<evidence type="ECO:0008006" key="4">
    <source>
        <dbReference type="Google" id="ProtNLM"/>
    </source>
</evidence>